<evidence type="ECO:0000256" key="4">
    <source>
        <dbReference type="ARBA" id="ARBA00023125"/>
    </source>
</evidence>
<reference evidence="6 7" key="1">
    <citation type="submission" date="2020-08" db="EMBL/GenBank/DDBJ databases">
        <title>Genomic Encyclopedia of Type Strains, Phase IV (KMG-IV): sequencing the most valuable type-strain genomes for metagenomic binning, comparative biology and taxonomic classification.</title>
        <authorList>
            <person name="Goeker M."/>
        </authorList>
    </citation>
    <scope>NUCLEOTIDE SEQUENCE [LARGE SCALE GENOMIC DNA]</scope>
    <source>
        <strain evidence="6 7">DSM 105137</strain>
    </source>
</reference>
<keyword evidence="4" id="KW-0238">DNA-binding</keyword>
<comment type="similarity">
    <text evidence="1">Belongs to the sigma-70 factor family. ECF subfamily.</text>
</comment>
<dbReference type="PANTHER" id="PTHR43133">
    <property type="entry name" value="RNA POLYMERASE ECF-TYPE SIGMA FACTO"/>
    <property type="match status" value="1"/>
</dbReference>
<keyword evidence="7" id="KW-1185">Reference proteome</keyword>
<comment type="caution">
    <text evidence="6">The sequence shown here is derived from an EMBL/GenBank/DDBJ whole genome shotgun (WGS) entry which is preliminary data.</text>
</comment>
<evidence type="ECO:0000256" key="3">
    <source>
        <dbReference type="ARBA" id="ARBA00023082"/>
    </source>
</evidence>
<dbReference type="Gene3D" id="1.10.10.10">
    <property type="entry name" value="Winged helix-like DNA-binding domain superfamily/Winged helix DNA-binding domain"/>
    <property type="match status" value="1"/>
</dbReference>
<accession>A0A840E868</accession>
<dbReference type="SUPFAM" id="SSF88946">
    <property type="entry name" value="Sigma2 domain of RNA polymerase sigma factors"/>
    <property type="match status" value="1"/>
</dbReference>
<dbReference type="SUPFAM" id="SSF88659">
    <property type="entry name" value="Sigma3 and sigma4 domains of RNA polymerase sigma factors"/>
    <property type="match status" value="1"/>
</dbReference>
<dbReference type="PANTHER" id="PTHR43133:SF8">
    <property type="entry name" value="RNA POLYMERASE SIGMA FACTOR HI_1459-RELATED"/>
    <property type="match status" value="1"/>
</dbReference>
<evidence type="ECO:0000313" key="6">
    <source>
        <dbReference type="EMBL" id="MBB4079497.1"/>
    </source>
</evidence>
<dbReference type="GO" id="GO:0006352">
    <property type="term" value="P:DNA-templated transcription initiation"/>
    <property type="evidence" value="ECO:0007669"/>
    <property type="project" value="InterPro"/>
</dbReference>
<dbReference type="InterPro" id="IPR013325">
    <property type="entry name" value="RNA_pol_sigma_r2"/>
</dbReference>
<evidence type="ECO:0000256" key="5">
    <source>
        <dbReference type="ARBA" id="ARBA00023163"/>
    </source>
</evidence>
<dbReference type="InterPro" id="IPR036388">
    <property type="entry name" value="WH-like_DNA-bd_sf"/>
</dbReference>
<dbReference type="EMBL" id="JACIFF010000005">
    <property type="protein sequence ID" value="MBB4079497.1"/>
    <property type="molecule type" value="Genomic_DNA"/>
</dbReference>
<dbReference type="InterPro" id="IPR014284">
    <property type="entry name" value="RNA_pol_sigma-70_dom"/>
</dbReference>
<dbReference type="InterPro" id="IPR013324">
    <property type="entry name" value="RNA_pol_sigma_r3/r4-like"/>
</dbReference>
<evidence type="ECO:0000256" key="2">
    <source>
        <dbReference type="ARBA" id="ARBA00023015"/>
    </source>
</evidence>
<evidence type="ECO:0000256" key="1">
    <source>
        <dbReference type="ARBA" id="ARBA00010641"/>
    </source>
</evidence>
<dbReference type="Gene3D" id="1.10.1740.10">
    <property type="match status" value="1"/>
</dbReference>
<dbReference type="RefSeq" id="WP_183495748.1">
    <property type="nucleotide sequence ID" value="NZ_JACIFF010000005.1"/>
</dbReference>
<sequence length="187" mass="22044">MHTQSEDHALFESIKNGRYELIDELYLGHRNAFVTYAQRQLYATEEDAADCFQDAVIAFYKNIVSGRLQVLTCSIRTYLFSIGKRLVYRRNHQRQRELPTDHEAGVNPADELDWSLIDRFEQEHDRTRLITAMDKLGKVCREILTLYYYHHYPIESITQSLDLPSDGATRIRKMRCLKELKKLVKET</sequence>
<keyword evidence="2" id="KW-0805">Transcription regulation</keyword>
<keyword evidence="3" id="KW-0731">Sigma factor</keyword>
<proteinExistence type="inferred from homology"/>
<organism evidence="6 7">
    <name type="scientific">Neolewinella aquimaris</name>
    <dbReference type="NCBI Taxonomy" id="1835722"/>
    <lineage>
        <taxon>Bacteria</taxon>
        <taxon>Pseudomonadati</taxon>
        <taxon>Bacteroidota</taxon>
        <taxon>Saprospiria</taxon>
        <taxon>Saprospirales</taxon>
        <taxon>Lewinellaceae</taxon>
        <taxon>Neolewinella</taxon>
    </lineage>
</organism>
<keyword evidence="5" id="KW-0804">Transcription</keyword>
<protein>
    <submittedName>
        <fullName evidence="6">RNA polymerase sigma factor (Sigma-70 family)</fullName>
    </submittedName>
</protein>
<dbReference type="Proteomes" id="UP000576209">
    <property type="component" value="Unassembled WGS sequence"/>
</dbReference>
<dbReference type="GO" id="GO:0003677">
    <property type="term" value="F:DNA binding"/>
    <property type="evidence" value="ECO:0007669"/>
    <property type="project" value="UniProtKB-KW"/>
</dbReference>
<gene>
    <name evidence="6" type="ORF">GGR28_002122</name>
</gene>
<dbReference type="InterPro" id="IPR039425">
    <property type="entry name" value="RNA_pol_sigma-70-like"/>
</dbReference>
<dbReference type="AlphaFoldDB" id="A0A840E868"/>
<dbReference type="NCBIfam" id="TIGR02937">
    <property type="entry name" value="sigma70-ECF"/>
    <property type="match status" value="1"/>
</dbReference>
<dbReference type="GO" id="GO:0016987">
    <property type="term" value="F:sigma factor activity"/>
    <property type="evidence" value="ECO:0007669"/>
    <property type="project" value="UniProtKB-KW"/>
</dbReference>
<evidence type="ECO:0000313" key="7">
    <source>
        <dbReference type="Proteomes" id="UP000576209"/>
    </source>
</evidence>
<name>A0A840E868_9BACT</name>